<dbReference type="GeneID" id="94374450"/>
<evidence type="ECO:0000313" key="2">
    <source>
        <dbReference type="Proteomes" id="UP000824334"/>
    </source>
</evidence>
<dbReference type="PROSITE" id="PS51365">
    <property type="entry name" value="RENAL_DIPEPTIDASE_2"/>
    <property type="match status" value="1"/>
</dbReference>
<proteinExistence type="predicted"/>
<reference evidence="1 2" key="1">
    <citation type="submission" date="2021-07" db="EMBL/GenBank/DDBJ databases">
        <title>Isolation and characterization of bacteria from a gold mining with a capacity of golden bioaccumulation.</title>
        <authorList>
            <person name="Yang X.J."/>
        </authorList>
    </citation>
    <scope>NUCLEOTIDE SEQUENCE [LARGE SCALE GENOMIC DNA]</scope>
    <source>
        <strain evidence="1 2">Au29</strain>
    </source>
</reference>
<accession>A0ABX8TJN3</accession>
<dbReference type="InterPro" id="IPR008257">
    <property type="entry name" value="Pept_M19"/>
</dbReference>
<gene>
    <name evidence="1" type="ORF">KWG56_04170</name>
</gene>
<protein>
    <submittedName>
        <fullName evidence="1">Dipeptidase</fullName>
    </submittedName>
</protein>
<evidence type="ECO:0000313" key="1">
    <source>
        <dbReference type="EMBL" id="QYC11209.1"/>
    </source>
</evidence>
<dbReference type="Pfam" id="PF01244">
    <property type="entry name" value="Peptidase_M19"/>
    <property type="match status" value="1"/>
</dbReference>
<sequence>MSAAALAAGAAAGPAIARQQAETHRHATYIDGMSFLPDDPNDVRLSGLDAFICDVSLGEMDVDASGLPFYHRKFELCDRSIDAASQRIKTDFPGLRVALTADDLKGPDKAAVFQFQGCEPIGTDLSRIGYFRDKSLRILQLTHNESNAFATSYVDERTGRGLSDLGREGVSEMNRIGLIPDVSHASEATALETIQRSSTPVILSHGACRSLLAHPRAATDAMIRAVADNGGVFGVFMMSFWLTEDHVPTTAHYVAHIRHAVNIGGIDAVGIANDYAMAGLKGATGKPFQNYSEDMAGYQRWWRGNNARGIPGFGPEPQHAVIPELNVIGRMALIHQALLDDGFAPADAEKIVGENWLRFFKDNLK</sequence>
<dbReference type="RefSeq" id="WP_219353840.1">
    <property type="nucleotide sequence ID" value="NZ_CP080034.1"/>
</dbReference>
<dbReference type="EMBL" id="CP080034">
    <property type="protein sequence ID" value="QYC11209.1"/>
    <property type="molecule type" value="Genomic_DNA"/>
</dbReference>
<name>A0ABX8TJN3_9CAUL</name>
<dbReference type="PANTHER" id="PTHR10443:SF12">
    <property type="entry name" value="DIPEPTIDASE"/>
    <property type="match status" value="1"/>
</dbReference>
<dbReference type="Proteomes" id="UP000824334">
    <property type="component" value="Chromosome"/>
</dbReference>
<dbReference type="PANTHER" id="PTHR10443">
    <property type="entry name" value="MICROSOMAL DIPEPTIDASE"/>
    <property type="match status" value="1"/>
</dbReference>
<organism evidence="1 2">
    <name type="scientific">Brevundimonas nasdae</name>
    <dbReference type="NCBI Taxonomy" id="172043"/>
    <lineage>
        <taxon>Bacteria</taxon>
        <taxon>Pseudomonadati</taxon>
        <taxon>Pseudomonadota</taxon>
        <taxon>Alphaproteobacteria</taxon>
        <taxon>Caulobacterales</taxon>
        <taxon>Caulobacteraceae</taxon>
        <taxon>Brevundimonas</taxon>
    </lineage>
</organism>
<keyword evidence="2" id="KW-1185">Reference proteome</keyword>